<proteinExistence type="predicted"/>
<accession>A0AAD7L2D3</accession>
<dbReference type="Proteomes" id="UP001163823">
    <property type="component" value="Chromosome 11"/>
</dbReference>
<comment type="caution">
    <text evidence="2">The sequence shown here is derived from an EMBL/GenBank/DDBJ whole genome shotgun (WGS) entry which is preliminary data.</text>
</comment>
<gene>
    <name evidence="2" type="ORF">O6P43_026563</name>
</gene>
<dbReference type="AlphaFoldDB" id="A0AAD7L2D3"/>
<keyword evidence="3" id="KW-1185">Reference proteome</keyword>
<evidence type="ECO:0000259" key="1">
    <source>
        <dbReference type="Pfam" id="PF24626"/>
    </source>
</evidence>
<dbReference type="EMBL" id="JARAOO010000011">
    <property type="protein sequence ID" value="KAJ7950360.1"/>
    <property type="molecule type" value="Genomic_DNA"/>
</dbReference>
<dbReference type="InterPro" id="IPR056924">
    <property type="entry name" value="SH3_Tf2-1"/>
</dbReference>
<dbReference type="PANTHER" id="PTHR46148:SF52">
    <property type="entry name" value="OS04G0603800 PROTEIN"/>
    <property type="match status" value="1"/>
</dbReference>
<evidence type="ECO:0000313" key="2">
    <source>
        <dbReference type="EMBL" id="KAJ7950360.1"/>
    </source>
</evidence>
<dbReference type="Pfam" id="PF24626">
    <property type="entry name" value="SH3_Tf2-1"/>
    <property type="match status" value="1"/>
</dbReference>
<dbReference type="PANTHER" id="PTHR46148">
    <property type="entry name" value="CHROMO DOMAIN-CONTAINING PROTEIN"/>
    <property type="match status" value="1"/>
</dbReference>
<reference evidence="2" key="1">
    <citation type="journal article" date="2023" name="Science">
        <title>Elucidation of the pathway for biosynthesis of saponin adjuvants from the soapbark tree.</title>
        <authorList>
            <person name="Reed J."/>
            <person name="Orme A."/>
            <person name="El-Demerdash A."/>
            <person name="Owen C."/>
            <person name="Martin L.B.B."/>
            <person name="Misra R.C."/>
            <person name="Kikuchi S."/>
            <person name="Rejzek M."/>
            <person name="Martin A.C."/>
            <person name="Harkess A."/>
            <person name="Leebens-Mack J."/>
            <person name="Louveau T."/>
            <person name="Stephenson M.J."/>
            <person name="Osbourn A."/>
        </authorList>
    </citation>
    <scope>NUCLEOTIDE SEQUENCE</scope>
    <source>
        <strain evidence="2">S10</strain>
    </source>
</reference>
<feature type="domain" description="Tf2-1-like SH3-like" evidence="1">
    <location>
        <begin position="24"/>
        <end position="79"/>
    </location>
</feature>
<organism evidence="2 3">
    <name type="scientific">Quillaja saponaria</name>
    <name type="common">Soap bark tree</name>
    <dbReference type="NCBI Taxonomy" id="32244"/>
    <lineage>
        <taxon>Eukaryota</taxon>
        <taxon>Viridiplantae</taxon>
        <taxon>Streptophyta</taxon>
        <taxon>Embryophyta</taxon>
        <taxon>Tracheophyta</taxon>
        <taxon>Spermatophyta</taxon>
        <taxon>Magnoliopsida</taxon>
        <taxon>eudicotyledons</taxon>
        <taxon>Gunneridae</taxon>
        <taxon>Pentapetalae</taxon>
        <taxon>rosids</taxon>
        <taxon>fabids</taxon>
        <taxon>Fabales</taxon>
        <taxon>Quillajaceae</taxon>
        <taxon>Quillaja</taxon>
    </lineage>
</organism>
<sequence>MQEAQNKMKRVYDAKHREREFMIGDMIYLKLQPYKQHSLFLCKNIKISAKYCGPLKVLQRIGAVAYKLELPKDARIHPVTYLEQSPTNWNCLRMPEYILCFICHFQETPRVAIQPQFPTMNEVPTPKPISILPFLITE</sequence>
<evidence type="ECO:0000313" key="3">
    <source>
        <dbReference type="Proteomes" id="UP001163823"/>
    </source>
</evidence>
<dbReference type="KEGG" id="qsa:O6P43_026563"/>
<name>A0AAD7L2D3_QUISA</name>
<protein>
    <submittedName>
        <fullName evidence="2">Ty3/gypsy retrotransposon protein</fullName>
    </submittedName>
</protein>